<dbReference type="Pfam" id="PF14291">
    <property type="entry name" value="DUF4371"/>
    <property type="match status" value="1"/>
</dbReference>
<evidence type="ECO:0000256" key="1">
    <source>
        <dbReference type="SAM" id="Coils"/>
    </source>
</evidence>
<dbReference type="PANTHER" id="PTHR45749:SF37">
    <property type="entry name" value="OS05G0311600 PROTEIN"/>
    <property type="match status" value="1"/>
</dbReference>
<protein>
    <recommendedName>
        <fullName evidence="7">Zinc finger MYM-type protein 1-like</fullName>
    </recommendedName>
</protein>
<gene>
    <name evidence="5" type="ORF">ACEWY4_019117</name>
</gene>
<organism evidence="5 6">
    <name type="scientific">Coilia grayii</name>
    <name type="common">Gray's grenadier anchovy</name>
    <dbReference type="NCBI Taxonomy" id="363190"/>
    <lineage>
        <taxon>Eukaryota</taxon>
        <taxon>Metazoa</taxon>
        <taxon>Chordata</taxon>
        <taxon>Craniata</taxon>
        <taxon>Vertebrata</taxon>
        <taxon>Euteleostomi</taxon>
        <taxon>Actinopterygii</taxon>
        <taxon>Neopterygii</taxon>
        <taxon>Teleostei</taxon>
        <taxon>Clupei</taxon>
        <taxon>Clupeiformes</taxon>
        <taxon>Clupeoidei</taxon>
        <taxon>Engraulidae</taxon>
        <taxon>Coilinae</taxon>
        <taxon>Coilia</taxon>
    </lineage>
</organism>
<keyword evidence="1" id="KW-0175">Coiled coil</keyword>
<dbReference type="InterPro" id="IPR012337">
    <property type="entry name" value="RNaseH-like_sf"/>
</dbReference>
<accession>A0ABD1JFI0</accession>
<dbReference type="SUPFAM" id="SSF53098">
    <property type="entry name" value="Ribonuclease H-like"/>
    <property type="match status" value="1"/>
</dbReference>
<keyword evidence="6" id="KW-1185">Reference proteome</keyword>
<dbReference type="AlphaFoldDB" id="A0ABD1JFI0"/>
<evidence type="ECO:0008006" key="7">
    <source>
        <dbReference type="Google" id="ProtNLM"/>
    </source>
</evidence>
<dbReference type="InterPro" id="IPR025398">
    <property type="entry name" value="DUF4371"/>
</dbReference>
<dbReference type="Pfam" id="PF05699">
    <property type="entry name" value="Dimer_Tnp_hAT"/>
    <property type="match status" value="1"/>
</dbReference>
<evidence type="ECO:0000259" key="3">
    <source>
        <dbReference type="Pfam" id="PF05699"/>
    </source>
</evidence>
<feature type="coiled-coil region" evidence="1">
    <location>
        <begin position="563"/>
        <end position="590"/>
    </location>
</feature>
<feature type="compositionally biased region" description="Low complexity" evidence="2">
    <location>
        <begin position="48"/>
        <end position="61"/>
    </location>
</feature>
<feature type="domain" description="HAT C-terminal dimerisation" evidence="3">
    <location>
        <begin position="731"/>
        <end position="789"/>
    </location>
</feature>
<evidence type="ECO:0000259" key="4">
    <source>
        <dbReference type="Pfam" id="PF14291"/>
    </source>
</evidence>
<comment type="caution">
    <text evidence="5">The sequence shown here is derived from an EMBL/GenBank/DDBJ whole genome shotgun (WGS) entry which is preliminary data.</text>
</comment>
<dbReference type="InterPro" id="IPR008906">
    <property type="entry name" value="HATC_C_dom"/>
</dbReference>
<dbReference type="Proteomes" id="UP001591681">
    <property type="component" value="Unassembled WGS sequence"/>
</dbReference>
<reference evidence="5 6" key="1">
    <citation type="submission" date="2024-09" db="EMBL/GenBank/DDBJ databases">
        <title>A chromosome-level genome assembly of Gray's grenadier anchovy, Coilia grayii.</title>
        <authorList>
            <person name="Fu Z."/>
        </authorList>
    </citation>
    <scope>NUCLEOTIDE SEQUENCE [LARGE SCALE GENOMIC DNA]</scope>
    <source>
        <strain evidence="5">G4</strain>
        <tissue evidence="5">Muscle</tissue>
    </source>
</reference>
<feature type="domain" description="DUF4371" evidence="4">
    <location>
        <begin position="214"/>
        <end position="405"/>
    </location>
</feature>
<evidence type="ECO:0000313" key="6">
    <source>
        <dbReference type="Proteomes" id="UP001591681"/>
    </source>
</evidence>
<name>A0ABD1JFI0_9TELE</name>
<dbReference type="PANTHER" id="PTHR45749">
    <property type="match status" value="1"/>
</dbReference>
<evidence type="ECO:0000313" key="5">
    <source>
        <dbReference type="EMBL" id="KAL2085797.1"/>
    </source>
</evidence>
<sequence>MFKAKSGAQKRKENKNKNEANAKLPKLDSFFNFPSPVLPDSDREEHASSSSGSSNLLSSSECGVSGEVSSIHMEASFPTDRGNFNENIADANVKRYILETGPCKPNGPFPVTGSRSFSTHYYTSVTKAGIKLPRSWLCYSPKLDCAYCEPCWLFANRQAPSYNNAWVNGVSDWKHLSSKITVHESTQIHLGACVVYEQWKLHGTIDADMERDVRNAANFWRQVLERIVNVTLTLASCNLAFRGHREAIGKGNAGNFLSIIELLARYDPVLKELISRPEGSVKYLSHAIQDEIIYILSQRVKSNIVGEINASPFYSVIMDTTQDVAKRDHLSQVFRYVAIDRDEIGIATNIRVVEAFLGFQETVSSSASDLEDRIMGCLDQNGLDLSRCRGQGYDGAANMSGVYSGVQARIAEREPLALYIHCAAHCLNLVLNDSVKNVPEIRQFYDVVETLYNFFANSIKRWALLGSLLSSESRDITLKRLCPTRWSSRYDAIAALKYRYGDIIKALDKLCLTSEKKSERDEAASIKKAITKFQFFFSISLQTKVLECTNAISKLLQEKTIDLLRASELLQSAIRTLQEYREQFDEAKASTLALAVKWGSNSQFTTTRVKKVKRHFDDLSEDSRLSDAEHYFRVNVFYACLDIVIQQLSQRFVSMNSTAHLFEAIHPNTLQQAKDDELYDMARRICNHYSRDIDSTFPGQLVSFRSCFSENISRHTSVLDLAKLLIVDHPAVSSTFSEVCTAFLLFLTLPVSVASAERSFSKLKLIKTYLRSTMGQDRLCGLAILSIENEWARGLNIPQIIDDFAERKARRMPLK</sequence>
<proteinExistence type="predicted"/>
<dbReference type="EMBL" id="JBHFQA010000016">
    <property type="protein sequence ID" value="KAL2085797.1"/>
    <property type="molecule type" value="Genomic_DNA"/>
</dbReference>
<feature type="region of interest" description="Disordered" evidence="2">
    <location>
        <begin position="1"/>
        <end position="61"/>
    </location>
</feature>
<evidence type="ECO:0000256" key="2">
    <source>
        <dbReference type="SAM" id="MobiDB-lite"/>
    </source>
</evidence>